<dbReference type="Proteomes" id="UP000249354">
    <property type="component" value="Unassembled WGS sequence"/>
</dbReference>
<dbReference type="InterPro" id="IPR014917">
    <property type="entry name" value="DUF1800"/>
</dbReference>
<name>A0A2W4VUQ1_9CYAN</name>
<reference evidence="1 2" key="2">
    <citation type="submission" date="2018-06" db="EMBL/GenBank/DDBJ databases">
        <title>Metagenomic assembly of (sub)arctic Cyanobacteria and their associated microbiome from non-axenic cultures.</title>
        <authorList>
            <person name="Baurain D."/>
        </authorList>
    </citation>
    <scope>NUCLEOTIDE SEQUENCE [LARGE SCALE GENOMIC DNA]</scope>
    <source>
        <strain evidence="1">ULC129bin1</strain>
    </source>
</reference>
<sequence length="461" mass="51163">MPVDADQKITHVLDRLSLGARPGDRAKINKTGIDAYIQSQVKPANETEPNALAERLKGLSTLSLSPLALFKGAALPKNPSEAQKKKASDWRQQVIKETEQARLLRAMESPHQLREMMVDFWFNHFNVFVHKDLTAVWLGHYEQSAIRAHALGKFRDLLGATVKHPAMLFYLDNWRNTDPNSVGAKGPFKGLNENYARELMELHTLGANGGYSQADVESLTKTLTGWSVVHNQQPSTEENGFVFAADRHDSSIKKLLGKTLLGQGVEEGDRALDLLASHPATARHISYKLAQFFVADEPPTTLVSRLAEQFLATQGDIAETLLALFESSEFWEAAYYQRKFKTPYQYLLSMVRAMGVSAPSPEVLTRLGGLMNQLGMPLYRCQTPNGYAQTEVAWLSPDVMMRRVSMAIATTNIVRGNKPDPAVLLTTLENQLTAADRGLIDDAPKPLQAALMLGSPSMMYR</sequence>
<gene>
    <name evidence="1" type="ORF">DCF25_16115</name>
</gene>
<proteinExistence type="predicted"/>
<dbReference type="Pfam" id="PF08811">
    <property type="entry name" value="DUF1800"/>
    <property type="match status" value="1"/>
</dbReference>
<evidence type="ECO:0000313" key="1">
    <source>
        <dbReference type="EMBL" id="PZO13445.1"/>
    </source>
</evidence>
<accession>A0A2W4VUQ1</accession>
<organism evidence="1 2">
    <name type="scientific">Leptolyngbya foveolarum</name>
    <dbReference type="NCBI Taxonomy" id="47253"/>
    <lineage>
        <taxon>Bacteria</taxon>
        <taxon>Bacillati</taxon>
        <taxon>Cyanobacteriota</taxon>
        <taxon>Cyanophyceae</taxon>
        <taxon>Leptolyngbyales</taxon>
        <taxon>Leptolyngbyaceae</taxon>
        <taxon>Leptolyngbya group</taxon>
        <taxon>Leptolyngbya</taxon>
    </lineage>
</organism>
<dbReference type="EMBL" id="QBMC01000125">
    <property type="protein sequence ID" value="PZO13445.1"/>
    <property type="molecule type" value="Genomic_DNA"/>
</dbReference>
<protein>
    <submittedName>
        <fullName evidence="1">DUF1800 domain-containing protein</fullName>
    </submittedName>
</protein>
<evidence type="ECO:0000313" key="2">
    <source>
        <dbReference type="Proteomes" id="UP000249354"/>
    </source>
</evidence>
<reference evidence="2" key="1">
    <citation type="submission" date="2018-04" db="EMBL/GenBank/DDBJ databases">
        <authorList>
            <person name="Cornet L."/>
        </authorList>
    </citation>
    <scope>NUCLEOTIDE SEQUENCE [LARGE SCALE GENOMIC DNA]</scope>
</reference>
<dbReference type="AlphaFoldDB" id="A0A2W4VUQ1"/>
<comment type="caution">
    <text evidence="1">The sequence shown here is derived from an EMBL/GenBank/DDBJ whole genome shotgun (WGS) entry which is preliminary data.</text>
</comment>